<organism evidence="2 3">
    <name type="scientific">Sporothrix eucalyptigena</name>
    <dbReference type="NCBI Taxonomy" id="1812306"/>
    <lineage>
        <taxon>Eukaryota</taxon>
        <taxon>Fungi</taxon>
        <taxon>Dikarya</taxon>
        <taxon>Ascomycota</taxon>
        <taxon>Pezizomycotina</taxon>
        <taxon>Sordariomycetes</taxon>
        <taxon>Sordariomycetidae</taxon>
        <taxon>Ophiostomatales</taxon>
        <taxon>Ophiostomataceae</taxon>
        <taxon>Sporothrix</taxon>
    </lineage>
</organism>
<feature type="compositionally biased region" description="Basic and acidic residues" evidence="1">
    <location>
        <begin position="14"/>
        <end position="25"/>
    </location>
</feature>
<evidence type="ECO:0000256" key="1">
    <source>
        <dbReference type="SAM" id="MobiDB-lite"/>
    </source>
</evidence>
<name>A0ABP0D0D2_9PEZI</name>
<feature type="compositionally biased region" description="Low complexity" evidence="1">
    <location>
        <begin position="645"/>
        <end position="666"/>
    </location>
</feature>
<gene>
    <name evidence="2" type="ORF">SEUCBS140593_009978</name>
</gene>
<feature type="region of interest" description="Disordered" evidence="1">
    <location>
        <begin position="1"/>
        <end position="29"/>
    </location>
</feature>
<feature type="compositionally biased region" description="Low complexity" evidence="1">
    <location>
        <begin position="571"/>
        <end position="583"/>
    </location>
</feature>
<feature type="region of interest" description="Disordered" evidence="1">
    <location>
        <begin position="104"/>
        <end position="136"/>
    </location>
</feature>
<accession>A0ABP0D0D2</accession>
<feature type="compositionally biased region" description="Basic residues" evidence="1">
    <location>
        <begin position="559"/>
        <end position="570"/>
    </location>
</feature>
<dbReference type="EMBL" id="CAWUHD010000182">
    <property type="protein sequence ID" value="CAK7237483.1"/>
    <property type="molecule type" value="Genomic_DNA"/>
</dbReference>
<feature type="compositionally biased region" description="Low complexity" evidence="1">
    <location>
        <begin position="506"/>
        <end position="523"/>
    </location>
</feature>
<comment type="caution">
    <text evidence="2">The sequence shown here is derived from an EMBL/GenBank/DDBJ whole genome shotgun (WGS) entry which is preliminary data.</text>
</comment>
<reference evidence="2 3" key="1">
    <citation type="submission" date="2024-01" db="EMBL/GenBank/DDBJ databases">
        <authorList>
            <person name="Allen C."/>
            <person name="Tagirdzhanova G."/>
        </authorList>
    </citation>
    <scope>NUCLEOTIDE SEQUENCE [LARGE SCALE GENOMIC DNA]</scope>
</reference>
<protein>
    <submittedName>
        <fullName evidence="2">Uncharacterized protein</fullName>
    </submittedName>
</protein>
<dbReference type="Proteomes" id="UP001642482">
    <property type="component" value="Unassembled WGS sequence"/>
</dbReference>
<feature type="region of interest" description="Disordered" evidence="1">
    <location>
        <begin position="559"/>
        <end position="630"/>
    </location>
</feature>
<feature type="region of interest" description="Disordered" evidence="1">
    <location>
        <begin position="643"/>
        <end position="669"/>
    </location>
</feature>
<proteinExistence type="predicted"/>
<evidence type="ECO:0000313" key="3">
    <source>
        <dbReference type="Proteomes" id="UP001642482"/>
    </source>
</evidence>
<feature type="region of interest" description="Disordered" evidence="1">
    <location>
        <begin position="256"/>
        <end position="279"/>
    </location>
</feature>
<feature type="compositionally biased region" description="Polar residues" evidence="1">
    <location>
        <begin position="1"/>
        <end position="10"/>
    </location>
</feature>
<feature type="region of interest" description="Disordered" evidence="1">
    <location>
        <begin position="497"/>
        <end position="525"/>
    </location>
</feature>
<keyword evidence="3" id="KW-1185">Reference proteome</keyword>
<sequence length="697" mass="75955">MAFHQPTRQAVQRPPREQSEERNDNRVSTVLPAALEESQTWVLFSPNADTATTSSILDSLPESSQQTAGRSRLSDLGSLRSLVPSNYASSYAQSALARPANLHHSRLTSAQSRANEEAVMSDDGRPDGEDDAELDSLDSHLPDFRATQSQSQGPQVLSHMTATQTTTVNLPTHDGLGSFRLGNAVGMSAAVQEHLYSFEQFNPRRVTKRQRESLDLAQLQAADEFTEDTERTRRIEAWRWEHSRVLLEEIQKETRRRRGSELSARRSRSRAPAVSAAPGVTVGDAAAQVEASGDWHDQEEDDCFSQLRKAAGEDGEEPNESLWSRITRKFMLEVMGIDDLILSVLFGEDLVSEEQDDEMDLSSTPRASNPLLEAAAAGISLEEERAHEDSSSWQLRMLERIAKELGIFVHSHVNNHPGAFSTFTRVQQMPMPYAGLPVIPETMAPVSRDGPLGSERDIGAQSGEKMTDDVTPTGTTASLPRFKPTIYQAQPMAIPGQAAESVPAGPSNSNATKSASSAATAPAQTFTQDEWEQDLDIKLVFRYLRSRFFSGSSSASNLAHRHHLHHHAHHNQSSSSSSANANNMQDAAAKVARVRQHHPLVGRGSSAARQTGGERRPMPAFRNKNASGVAAPSSPILGMRHAHGTATSCASQSTRRSARRSSISSRHSSRHYWDIGGSIGTGSMIASAGPMGSWGEV</sequence>
<feature type="region of interest" description="Disordered" evidence="1">
    <location>
        <begin position="448"/>
        <end position="479"/>
    </location>
</feature>
<evidence type="ECO:0000313" key="2">
    <source>
        <dbReference type="EMBL" id="CAK7237483.1"/>
    </source>
</evidence>